<feature type="domain" description="Lcl C-terminal" evidence="2">
    <location>
        <begin position="20"/>
        <end position="132"/>
    </location>
</feature>
<evidence type="ECO:0000313" key="3">
    <source>
        <dbReference type="EMBL" id="CAA6820687.1"/>
    </source>
</evidence>
<dbReference type="PANTHER" id="PTHR35812">
    <property type="entry name" value="LIPOPROTEIN"/>
    <property type="match status" value="1"/>
</dbReference>
<dbReference type="Pfam" id="PF07603">
    <property type="entry name" value="Lcl_C"/>
    <property type="match status" value="1"/>
</dbReference>
<feature type="chain" id="PRO_5028102567" description="Lcl C-terminal domain-containing protein" evidence="1">
    <location>
        <begin position="22"/>
        <end position="139"/>
    </location>
</feature>
<dbReference type="PANTHER" id="PTHR35812:SF1">
    <property type="entry name" value="LIPOPROTEIN"/>
    <property type="match status" value="1"/>
</dbReference>
<dbReference type="EMBL" id="CACVAR010000317">
    <property type="protein sequence ID" value="CAA6820687.1"/>
    <property type="molecule type" value="Genomic_DNA"/>
</dbReference>
<reference evidence="3" key="1">
    <citation type="submission" date="2020-01" db="EMBL/GenBank/DDBJ databases">
        <authorList>
            <person name="Meier V. D."/>
            <person name="Meier V D."/>
        </authorList>
    </citation>
    <scope>NUCLEOTIDE SEQUENCE</scope>
    <source>
        <strain evidence="3">HLG_WM_MAG_03</strain>
    </source>
</reference>
<feature type="signal peptide" evidence="1">
    <location>
        <begin position="1"/>
        <end position="21"/>
    </location>
</feature>
<dbReference type="InterPro" id="IPR011460">
    <property type="entry name" value="Lcl_C"/>
</dbReference>
<evidence type="ECO:0000256" key="1">
    <source>
        <dbReference type="SAM" id="SignalP"/>
    </source>
</evidence>
<accession>A0A6S6TRD8</accession>
<proteinExistence type="predicted"/>
<sequence>MRKLLLLTITASLAFSSNIFIDPKTDLTWQDNITTKDTEITWDKAKFFCSVLRLNNHNDWRLPSVKELETIIEISQHETKDGKGFKYIGDDGYYWSGTEHETQEEFAWIMNFKRGYEYINYKTYERFVRCVRGEMKKIE</sequence>
<dbReference type="AlphaFoldDB" id="A0A6S6TRD8"/>
<name>A0A6S6TRD8_9BACT</name>
<gene>
    <name evidence="3" type="ORF">HELGO_WM21581</name>
</gene>
<evidence type="ECO:0000259" key="2">
    <source>
        <dbReference type="Pfam" id="PF07603"/>
    </source>
</evidence>
<keyword evidence="1" id="KW-0732">Signal</keyword>
<protein>
    <recommendedName>
        <fullName evidence="2">Lcl C-terminal domain-containing protein</fullName>
    </recommendedName>
</protein>
<organism evidence="3">
    <name type="scientific">uncultured Sulfurovum sp</name>
    <dbReference type="NCBI Taxonomy" id="269237"/>
    <lineage>
        <taxon>Bacteria</taxon>
        <taxon>Pseudomonadati</taxon>
        <taxon>Campylobacterota</taxon>
        <taxon>Epsilonproteobacteria</taxon>
        <taxon>Campylobacterales</taxon>
        <taxon>Sulfurovaceae</taxon>
        <taxon>Sulfurovum</taxon>
        <taxon>environmental samples</taxon>
    </lineage>
</organism>